<sequence>MRTPSHFPHRLRPSAIAIVAVTGFALCNAAARADALVVTDSRHPVQTVASVPVLELDAPTRIEANLARNLPSDPEQAAALIRLRLHDDSPALQQELASAYRGVATAFALSITKLPAVVVDHRYVVYGDPDVGRAIAHIARYRDARP</sequence>
<dbReference type="Proteomes" id="UP000019760">
    <property type="component" value="Unassembled WGS sequence"/>
</dbReference>
<keyword evidence="3" id="KW-1185">Reference proteome</keyword>
<dbReference type="OrthoDB" id="8448784at2"/>
<dbReference type="AlphaFoldDB" id="A0A023D587"/>
<dbReference type="EMBL" id="BAND01000059">
    <property type="protein sequence ID" value="GAJ29302.1"/>
    <property type="molecule type" value="Genomic_DNA"/>
</dbReference>
<reference evidence="2 3" key="2">
    <citation type="journal article" date="2014" name="FEMS Microbiol. Lett.">
        <title>Draft genomic DNA sequence of the facultatively methylotrophic bacterium Acidomonas methanolica type strain MB58.</title>
        <authorList>
            <person name="Higashiura N."/>
            <person name="Hadano H."/>
            <person name="Hirakawa H."/>
            <person name="Matsutani M."/>
            <person name="Takabe S."/>
            <person name="Matsushita K."/>
            <person name="Azuma Y."/>
        </authorList>
    </citation>
    <scope>NUCLEOTIDE SEQUENCE [LARGE SCALE GENOMIC DNA]</scope>
    <source>
        <strain evidence="2 3">MB58</strain>
    </source>
</reference>
<proteinExistence type="predicted"/>
<reference evidence="3" key="1">
    <citation type="journal article" date="2014" name="FEMS Microbiol. Lett.">
        <title>Draft Genomic DNA Sequence of the Facultatively Methylotrophic Bacterium Acidomonas methanolica type strain MB58.</title>
        <authorList>
            <person name="Higashiura N."/>
            <person name="Hadano H."/>
            <person name="Hirakawa H."/>
            <person name="Matsutani M."/>
            <person name="Takabe S."/>
            <person name="Matsushita K."/>
            <person name="Azuma Y."/>
        </authorList>
    </citation>
    <scope>NUCLEOTIDE SEQUENCE [LARGE SCALE GENOMIC DNA]</scope>
    <source>
        <strain evidence="3">MB58</strain>
    </source>
</reference>
<protein>
    <recommendedName>
        <fullName evidence="4">Integrating conjugative element protein</fullName>
    </recommendedName>
</protein>
<gene>
    <name evidence="2" type="ORF">Amme_059_021</name>
</gene>
<evidence type="ECO:0000313" key="3">
    <source>
        <dbReference type="Proteomes" id="UP000019760"/>
    </source>
</evidence>
<name>A0A023D587_ACIMT</name>
<keyword evidence="1" id="KW-0732">Signal</keyword>
<accession>A0A023D587</accession>
<dbReference type="Pfam" id="PF07511">
    <property type="entry name" value="DUF1525"/>
    <property type="match status" value="1"/>
</dbReference>
<dbReference type="NCBIfam" id="TIGR03757">
    <property type="entry name" value="conj_TIGR03757"/>
    <property type="match status" value="1"/>
</dbReference>
<comment type="caution">
    <text evidence="2">The sequence shown here is derived from an EMBL/GenBank/DDBJ whole genome shotgun (WGS) entry which is preliminary data.</text>
</comment>
<dbReference type="RefSeq" id="WP_052511932.1">
    <property type="nucleotide sequence ID" value="NZ_BAND01000059.1"/>
</dbReference>
<feature type="chain" id="PRO_5030001384" description="Integrating conjugative element protein" evidence="1">
    <location>
        <begin position="30"/>
        <end position="146"/>
    </location>
</feature>
<evidence type="ECO:0000313" key="2">
    <source>
        <dbReference type="EMBL" id="GAJ29302.1"/>
    </source>
</evidence>
<dbReference type="InterPro" id="IPR011090">
    <property type="entry name" value="Integr_conj_element_PFL4709"/>
</dbReference>
<organism evidence="2 3">
    <name type="scientific">Acidomonas methanolica NBRC 104435</name>
    <dbReference type="NCBI Taxonomy" id="1231351"/>
    <lineage>
        <taxon>Bacteria</taxon>
        <taxon>Pseudomonadati</taxon>
        <taxon>Pseudomonadota</taxon>
        <taxon>Alphaproteobacteria</taxon>
        <taxon>Acetobacterales</taxon>
        <taxon>Acetobacteraceae</taxon>
        <taxon>Acidomonas</taxon>
    </lineage>
</organism>
<evidence type="ECO:0000256" key="1">
    <source>
        <dbReference type="SAM" id="SignalP"/>
    </source>
</evidence>
<feature type="signal peptide" evidence="1">
    <location>
        <begin position="1"/>
        <end position="29"/>
    </location>
</feature>
<evidence type="ECO:0008006" key="4">
    <source>
        <dbReference type="Google" id="ProtNLM"/>
    </source>
</evidence>